<proteinExistence type="predicted"/>
<feature type="signal peptide" evidence="2">
    <location>
        <begin position="1"/>
        <end position="26"/>
    </location>
</feature>
<accession>A0A4U1CX36</accession>
<dbReference type="RefSeq" id="WP_136839058.1">
    <property type="nucleotide sequence ID" value="NZ_SWBR01000001.1"/>
</dbReference>
<reference evidence="3 4" key="1">
    <citation type="submission" date="2019-04" db="EMBL/GenBank/DDBJ databases">
        <title>Pedobacter sp. RP-3-22 sp. nov., isolated from Arctic soil.</title>
        <authorList>
            <person name="Dahal R.H."/>
            <person name="Kim D.-U."/>
        </authorList>
    </citation>
    <scope>NUCLEOTIDE SEQUENCE [LARGE SCALE GENOMIC DNA]</scope>
    <source>
        <strain evidence="3 4">RP-3-22</strain>
    </source>
</reference>
<organism evidence="3 4">
    <name type="scientific">Pedobacter polaris</name>
    <dbReference type="NCBI Taxonomy" id="2571273"/>
    <lineage>
        <taxon>Bacteria</taxon>
        <taxon>Pseudomonadati</taxon>
        <taxon>Bacteroidota</taxon>
        <taxon>Sphingobacteriia</taxon>
        <taxon>Sphingobacteriales</taxon>
        <taxon>Sphingobacteriaceae</taxon>
        <taxon>Pedobacter</taxon>
    </lineage>
</organism>
<dbReference type="EMBL" id="SWBR01000001">
    <property type="protein sequence ID" value="TKC12935.1"/>
    <property type="molecule type" value="Genomic_DNA"/>
</dbReference>
<feature type="chain" id="PRO_5020962501" evidence="2">
    <location>
        <begin position="27"/>
        <end position="126"/>
    </location>
</feature>
<keyword evidence="1" id="KW-0812">Transmembrane</keyword>
<keyword evidence="4" id="KW-1185">Reference proteome</keyword>
<dbReference type="Proteomes" id="UP000309488">
    <property type="component" value="Unassembled WGS sequence"/>
</dbReference>
<feature type="transmembrane region" description="Helical" evidence="1">
    <location>
        <begin position="99"/>
        <end position="115"/>
    </location>
</feature>
<evidence type="ECO:0000256" key="1">
    <source>
        <dbReference type="SAM" id="Phobius"/>
    </source>
</evidence>
<comment type="caution">
    <text evidence="3">The sequence shown here is derived from an EMBL/GenBank/DDBJ whole genome shotgun (WGS) entry which is preliminary data.</text>
</comment>
<keyword evidence="1" id="KW-0472">Membrane</keyword>
<sequence>MMKKRIYKITVFTILLLGLFISSTFAHNPPTNGKQDCGIIMGNVFYSQYYSPPQGTPAVNGSCSWVKQSNNSCGSYNYNGTNYTLYPYKYICNVPLDDYTYVALFVIGIFGFFKLRKFNLLVKPNS</sequence>
<name>A0A4U1CX36_9SPHI</name>
<keyword evidence="2" id="KW-0732">Signal</keyword>
<gene>
    <name evidence="3" type="ORF">FA048_04775</name>
</gene>
<protein>
    <submittedName>
        <fullName evidence="3">Uncharacterized protein</fullName>
    </submittedName>
</protein>
<evidence type="ECO:0000313" key="3">
    <source>
        <dbReference type="EMBL" id="TKC12935.1"/>
    </source>
</evidence>
<keyword evidence="1" id="KW-1133">Transmembrane helix</keyword>
<evidence type="ECO:0000256" key="2">
    <source>
        <dbReference type="SAM" id="SignalP"/>
    </source>
</evidence>
<dbReference type="AlphaFoldDB" id="A0A4U1CX36"/>
<evidence type="ECO:0000313" key="4">
    <source>
        <dbReference type="Proteomes" id="UP000309488"/>
    </source>
</evidence>